<protein>
    <submittedName>
        <fullName evidence="6">Uncharacterized protein</fullName>
    </submittedName>
</protein>
<sequence>MADQILTASTVITLDDATPRAEAVAVSGDRITAVGSLADLREAFPSATVVDTGAAALLPGFVEPHGHPLVSGLATEPLVRSIAPWDAPTWADVEAAFAEALASTDPSVPLWFAGFDSLLHRHHKPEATELDRIFGDRIAVVTDNSGHAVYFNTAVIKSHGWDVNVPQDPVAGSFGRNADGTLNGHGFETPVLLAVTQPLLDKLGNPLTSAAEFYARMSRAGYTSATDMTYDPAYQQAYEALASVPSSPLRIAMWEVSLTDSYPYPTTFALGEEWLAKIGVKLWTDGSPWVGNIATSFPYLSTPATRVAGIDPAVAGGARSLNYTRDQLDDILDRAAPHGWSMSFHANGDLAIDLALDAYEDALRRHNLLGADHRWRLEHLGAGRREHFERAASLGVHVSLAPFQYYYWGDLLDGQMFDSEIGSQWQRFADAVASGAVVSLHNDGGVSPPSPVINVQTAVTRRTRSRRVHGANQTIGLDVALRAQTINAARTSRRDHLVGSISAGKLADFVELTADPYTVDPADLAEAVQVTGTWVGGGRVDLDQFIDAVSRADNSEHAHLSGKRQPCCR</sequence>
<proteinExistence type="predicted"/>
<gene>
    <name evidence="6" type="ORF">MSG_01604</name>
</gene>
<evidence type="ECO:0000256" key="1">
    <source>
        <dbReference type="ARBA" id="ARBA00022723"/>
    </source>
</evidence>
<dbReference type="InterPro" id="IPR011059">
    <property type="entry name" value="Metal-dep_hydrolase_composite"/>
</dbReference>
<dbReference type="SUPFAM" id="SSF51338">
    <property type="entry name" value="Composite domain of metallo-dependent hydrolases"/>
    <property type="match status" value="1"/>
</dbReference>
<evidence type="ECO:0000256" key="3">
    <source>
        <dbReference type="ARBA" id="ARBA00022833"/>
    </source>
</evidence>
<feature type="domain" description="Amidohydrolase 3" evidence="4">
    <location>
        <begin position="49"/>
        <end position="540"/>
    </location>
</feature>
<accession>A0A1Z4EFN6</accession>
<dbReference type="PANTHER" id="PTHR22642:SF2">
    <property type="entry name" value="PROTEIN LONG AFTER FAR-RED 3"/>
    <property type="match status" value="1"/>
</dbReference>
<dbReference type="AlphaFoldDB" id="A0A1Z4EFN6"/>
<dbReference type="EMBL" id="AP018164">
    <property type="protein sequence ID" value="BAX91758.1"/>
    <property type="molecule type" value="Genomic_DNA"/>
</dbReference>
<keyword evidence="2" id="KW-0378">Hydrolase</keyword>
<dbReference type="Pfam" id="PF07969">
    <property type="entry name" value="Amidohydro_3"/>
    <property type="match status" value="1"/>
</dbReference>
<name>A0A1Z4EFN6_9MYCO</name>
<dbReference type="KEGG" id="mshg:MSG_01604"/>
<dbReference type="InterPro" id="IPR054418">
    <property type="entry name" value="MQNX/HUTI_composite_N"/>
</dbReference>
<evidence type="ECO:0000313" key="6">
    <source>
        <dbReference type="EMBL" id="BAX91758.1"/>
    </source>
</evidence>
<dbReference type="PANTHER" id="PTHR22642">
    <property type="entry name" value="IMIDAZOLONEPROPIONASE"/>
    <property type="match status" value="1"/>
</dbReference>
<dbReference type="Gene3D" id="2.30.40.10">
    <property type="entry name" value="Urease, subunit C, domain 1"/>
    <property type="match status" value="1"/>
</dbReference>
<organism evidence="6 7">
    <name type="scientific">Mycobacterium shigaense</name>
    <dbReference type="NCBI Taxonomy" id="722731"/>
    <lineage>
        <taxon>Bacteria</taxon>
        <taxon>Bacillati</taxon>
        <taxon>Actinomycetota</taxon>
        <taxon>Actinomycetes</taxon>
        <taxon>Mycobacteriales</taxon>
        <taxon>Mycobacteriaceae</taxon>
        <taxon>Mycobacterium</taxon>
        <taxon>Mycobacterium simiae complex</taxon>
    </lineage>
</organism>
<dbReference type="RefSeq" id="WP_096438561.1">
    <property type="nucleotide sequence ID" value="NZ_AP018164.1"/>
</dbReference>
<dbReference type="SUPFAM" id="SSF51556">
    <property type="entry name" value="Metallo-dependent hydrolases"/>
    <property type="match status" value="1"/>
</dbReference>
<dbReference type="Pfam" id="PF22039">
    <property type="entry name" value="HUTI_composite_bact"/>
    <property type="match status" value="1"/>
</dbReference>
<evidence type="ECO:0000256" key="2">
    <source>
        <dbReference type="ARBA" id="ARBA00022801"/>
    </source>
</evidence>
<dbReference type="InterPro" id="IPR013108">
    <property type="entry name" value="Amidohydro_3"/>
</dbReference>
<evidence type="ECO:0000313" key="7">
    <source>
        <dbReference type="Proteomes" id="UP000217736"/>
    </source>
</evidence>
<dbReference type="OrthoDB" id="3173428at2"/>
<keyword evidence="3" id="KW-0862">Zinc</keyword>
<evidence type="ECO:0000259" key="4">
    <source>
        <dbReference type="Pfam" id="PF07969"/>
    </source>
</evidence>
<keyword evidence="7" id="KW-1185">Reference proteome</keyword>
<reference evidence="7" key="1">
    <citation type="submission" date="2017-06" db="EMBL/GenBank/DDBJ databases">
        <title>Complete Genome Sequence of Mycobacterium shigaense.</title>
        <authorList>
            <person name="Fukano H."/>
            <person name="Yoshida M."/>
            <person name="Kazumi Y."/>
            <person name="Ogura Y."/>
            <person name="Mitarai S."/>
            <person name="Hayashi T."/>
            <person name="Hoshino Y."/>
        </authorList>
    </citation>
    <scope>NUCLEOTIDE SEQUENCE [LARGE SCALE GENOMIC DNA]</scope>
    <source>
        <strain evidence="7">UN-152</strain>
    </source>
</reference>
<dbReference type="Gene3D" id="3.10.310.70">
    <property type="match status" value="1"/>
</dbReference>
<dbReference type="GO" id="GO:0016810">
    <property type="term" value="F:hydrolase activity, acting on carbon-nitrogen (but not peptide) bonds"/>
    <property type="evidence" value="ECO:0007669"/>
    <property type="project" value="InterPro"/>
</dbReference>
<keyword evidence="1" id="KW-0479">Metal-binding</keyword>
<evidence type="ECO:0000259" key="5">
    <source>
        <dbReference type="Pfam" id="PF22039"/>
    </source>
</evidence>
<dbReference type="Gene3D" id="3.20.20.140">
    <property type="entry name" value="Metal-dependent hydrolases"/>
    <property type="match status" value="1"/>
</dbReference>
<feature type="domain" description="Aminodeoxyfutalosine deaminase/Imidazolonepropionase-like composite" evidence="5">
    <location>
        <begin position="23"/>
        <end position="47"/>
    </location>
</feature>
<dbReference type="InterPro" id="IPR032466">
    <property type="entry name" value="Metal_Hydrolase"/>
</dbReference>
<dbReference type="Proteomes" id="UP000217736">
    <property type="component" value="Chromosome"/>
</dbReference>
<dbReference type="GO" id="GO:0046872">
    <property type="term" value="F:metal ion binding"/>
    <property type="evidence" value="ECO:0007669"/>
    <property type="project" value="UniProtKB-KW"/>
</dbReference>